<accession>A0AAX4H9K3</accession>
<dbReference type="SUPFAM" id="SSF57716">
    <property type="entry name" value="Glucocorticoid receptor-like (DNA-binding domain)"/>
    <property type="match status" value="1"/>
</dbReference>
<dbReference type="GeneID" id="88173606"/>
<dbReference type="Proteomes" id="UP001338582">
    <property type="component" value="Chromosome 3"/>
</dbReference>
<dbReference type="GO" id="GO:0008270">
    <property type="term" value="F:zinc ion binding"/>
    <property type="evidence" value="ECO:0007669"/>
    <property type="project" value="UniProtKB-KW"/>
</dbReference>
<dbReference type="AlphaFoldDB" id="A0AAX4H9K3"/>
<proteinExistence type="predicted"/>
<dbReference type="InterPro" id="IPR051140">
    <property type="entry name" value="GATA_TF"/>
</dbReference>
<gene>
    <name evidence="6" type="ORF">PUMCH_002541</name>
</gene>
<dbReference type="SMART" id="SM00401">
    <property type="entry name" value="ZnF_GATA"/>
    <property type="match status" value="1"/>
</dbReference>
<dbReference type="GO" id="GO:0006355">
    <property type="term" value="P:regulation of DNA-templated transcription"/>
    <property type="evidence" value="ECO:0007669"/>
    <property type="project" value="InterPro"/>
</dbReference>
<evidence type="ECO:0000259" key="5">
    <source>
        <dbReference type="PROSITE" id="PS50114"/>
    </source>
</evidence>
<evidence type="ECO:0000313" key="6">
    <source>
        <dbReference type="EMBL" id="WPK25235.1"/>
    </source>
</evidence>
<sequence>MNQHSWQLQLPLLAAVAAHEQNSGQWRTHTNTVVQASRTNGAVVLPGFSELISSLQCSQECYNGYPHRRSVDSAVPYQYSQYPGNRPQPHPVQGGAPQPHRFQPQGYVSPIYSLLLNSATHSPPFFPPNQPSQSPNYVAHVTPPSMSSCGSSPRHNPIKQRSPEPIVSIKRDSSVLMKIPKKRGRKKKANTICTHCLLESTPEWRRGPEGSRTLCNACGLFYLKLAKKFGSEKAGTFMRSKKAKNEIFDRLVPSDEQKDEIIKWYQSQTEGNKLELGNVAIASQ</sequence>
<evidence type="ECO:0000313" key="7">
    <source>
        <dbReference type="Proteomes" id="UP001338582"/>
    </source>
</evidence>
<keyword evidence="2 4" id="KW-0863">Zinc-finger</keyword>
<evidence type="ECO:0000256" key="2">
    <source>
        <dbReference type="ARBA" id="ARBA00022771"/>
    </source>
</evidence>
<dbReference type="Pfam" id="PF00320">
    <property type="entry name" value="GATA"/>
    <property type="match status" value="1"/>
</dbReference>
<dbReference type="PANTHER" id="PTHR45658">
    <property type="entry name" value="GATA TRANSCRIPTION FACTOR"/>
    <property type="match status" value="1"/>
</dbReference>
<evidence type="ECO:0000256" key="1">
    <source>
        <dbReference type="ARBA" id="ARBA00022723"/>
    </source>
</evidence>
<keyword evidence="3" id="KW-0862">Zinc</keyword>
<dbReference type="Gene3D" id="3.30.50.10">
    <property type="entry name" value="Erythroid Transcription Factor GATA-1, subunit A"/>
    <property type="match status" value="1"/>
</dbReference>
<feature type="domain" description="GATA-type" evidence="5">
    <location>
        <begin position="187"/>
        <end position="222"/>
    </location>
</feature>
<dbReference type="InterPro" id="IPR000679">
    <property type="entry name" value="Znf_GATA"/>
</dbReference>
<dbReference type="KEGG" id="asau:88173606"/>
<dbReference type="PROSITE" id="PS50114">
    <property type="entry name" value="GATA_ZN_FINGER_2"/>
    <property type="match status" value="1"/>
</dbReference>
<dbReference type="PROSITE" id="PS00344">
    <property type="entry name" value="GATA_ZN_FINGER_1"/>
    <property type="match status" value="1"/>
</dbReference>
<dbReference type="RefSeq" id="XP_062877618.1">
    <property type="nucleotide sequence ID" value="XM_063021548.1"/>
</dbReference>
<dbReference type="InterPro" id="IPR013088">
    <property type="entry name" value="Znf_NHR/GATA"/>
</dbReference>
<dbReference type="CDD" id="cd00202">
    <property type="entry name" value="ZnF_GATA"/>
    <property type="match status" value="1"/>
</dbReference>
<dbReference type="GO" id="GO:0043565">
    <property type="term" value="F:sequence-specific DNA binding"/>
    <property type="evidence" value="ECO:0007669"/>
    <property type="project" value="InterPro"/>
</dbReference>
<evidence type="ECO:0000256" key="3">
    <source>
        <dbReference type="ARBA" id="ARBA00022833"/>
    </source>
</evidence>
<protein>
    <recommendedName>
        <fullName evidence="5">GATA-type domain-containing protein</fullName>
    </recommendedName>
</protein>
<reference evidence="6 7" key="1">
    <citation type="submission" date="2023-10" db="EMBL/GenBank/DDBJ databases">
        <title>Draft Genome Sequence of Candida saopaulonensis from a very Premature Infant with Sepsis.</title>
        <authorList>
            <person name="Ning Y."/>
            <person name="Dai R."/>
            <person name="Xiao M."/>
            <person name="Xu Y."/>
            <person name="Yan Q."/>
            <person name="Zhang L."/>
        </authorList>
    </citation>
    <scope>NUCLEOTIDE SEQUENCE [LARGE SCALE GENOMIC DNA]</scope>
    <source>
        <strain evidence="6 7">19XY460</strain>
    </source>
</reference>
<name>A0AAX4H9K3_9ASCO</name>
<organism evidence="6 7">
    <name type="scientific">Australozyma saopauloensis</name>
    <dbReference type="NCBI Taxonomy" id="291208"/>
    <lineage>
        <taxon>Eukaryota</taxon>
        <taxon>Fungi</taxon>
        <taxon>Dikarya</taxon>
        <taxon>Ascomycota</taxon>
        <taxon>Saccharomycotina</taxon>
        <taxon>Pichiomycetes</taxon>
        <taxon>Metschnikowiaceae</taxon>
        <taxon>Australozyma</taxon>
    </lineage>
</organism>
<dbReference type="EMBL" id="CP138896">
    <property type="protein sequence ID" value="WPK25235.1"/>
    <property type="molecule type" value="Genomic_DNA"/>
</dbReference>
<keyword evidence="1" id="KW-0479">Metal-binding</keyword>
<evidence type="ECO:0000256" key="4">
    <source>
        <dbReference type="PROSITE-ProRule" id="PRU00094"/>
    </source>
</evidence>
<keyword evidence="7" id="KW-1185">Reference proteome</keyword>